<proteinExistence type="predicted"/>
<dbReference type="PANTHER" id="PTHR21505:SF12">
    <property type="entry name" value="MADF DOMAIN-CONTAINING PROTEIN-RELATED"/>
    <property type="match status" value="1"/>
</dbReference>
<name>A0AAV1L4R4_9NEOP</name>
<dbReference type="EMBL" id="CAVLGL010000083">
    <property type="protein sequence ID" value="CAK1588961.1"/>
    <property type="molecule type" value="Genomic_DNA"/>
</dbReference>
<keyword evidence="3" id="KW-1185">Reference proteome</keyword>
<dbReference type="Pfam" id="PF10545">
    <property type="entry name" value="MADF_DNA_bdg"/>
    <property type="match status" value="1"/>
</dbReference>
<evidence type="ECO:0000313" key="2">
    <source>
        <dbReference type="EMBL" id="CAK1588961.1"/>
    </source>
</evidence>
<dbReference type="PROSITE" id="PS51029">
    <property type="entry name" value="MADF"/>
    <property type="match status" value="1"/>
</dbReference>
<reference evidence="2 3" key="1">
    <citation type="submission" date="2023-11" db="EMBL/GenBank/DDBJ databases">
        <authorList>
            <person name="Hedman E."/>
            <person name="Englund M."/>
            <person name="Stromberg M."/>
            <person name="Nyberg Akerstrom W."/>
            <person name="Nylinder S."/>
            <person name="Jareborg N."/>
            <person name="Kallberg Y."/>
            <person name="Kronander E."/>
        </authorList>
    </citation>
    <scope>NUCLEOTIDE SEQUENCE [LARGE SCALE GENOMIC DNA]</scope>
</reference>
<dbReference type="PANTHER" id="PTHR21505">
    <property type="entry name" value="MADF DOMAIN-CONTAINING PROTEIN-RELATED"/>
    <property type="match status" value="1"/>
</dbReference>
<evidence type="ECO:0000259" key="1">
    <source>
        <dbReference type="PROSITE" id="PS51029"/>
    </source>
</evidence>
<feature type="domain" description="MADF" evidence="1">
    <location>
        <begin position="15"/>
        <end position="110"/>
    </location>
</feature>
<protein>
    <recommendedName>
        <fullName evidence="1">MADF domain-containing protein</fullName>
    </recommendedName>
</protein>
<dbReference type="AlphaFoldDB" id="A0AAV1L4R4"/>
<dbReference type="Proteomes" id="UP001314205">
    <property type="component" value="Unassembled WGS sequence"/>
</dbReference>
<comment type="caution">
    <text evidence="2">The sequence shown here is derived from an EMBL/GenBank/DDBJ whole genome shotgun (WGS) entry which is preliminary data.</text>
</comment>
<gene>
    <name evidence="2" type="ORF">PARMNEM_LOCUS9531</name>
</gene>
<organism evidence="2 3">
    <name type="scientific">Parnassius mnemosyne</name>
    <name type="common">clouded apollo</name>
    <dbReference type="NCBI Taxonomy" id="213953"/>
    <lineage>
        <taxon>Eukaryota</taxon>
        <taxon>Metazoa</taxon>
        <taxon>Ecdysozoa</taxon>
        <taxon>Arthropoda</taxon>
        <taxon>Hexapoda</taxon>
        <taxon>Insecta</taxon>
        <taxon>Pterygota</taxon>
        <taxon>Neoptera</taxon>
        <taxon>Endopterygota</taxon>
        <taxon>Lepidoptera</taxon>
        <taxon>Glossata</taxon>
        <taxon>Ditrysia</taxon>
        <taxon>Papilionoidea</taxon>
        <taxon>Papilionidae</taxon>
        <taxon>Parnassiinae</taxon>
        <taxon>Parnassini</taxon>
        <taxon>Parnassius</taxon>
        <taxon>Driopa</taxon>
    </lineage>
</organism>
<evidence type="ECO:0000313" key="3">
    <source>
        <dbReference type="Proteomes" id="UP001314205"/>
    </source>
</evidence>
<dbReference type="SMART" id="SM00595">
    <property type="entry name" value="MADF"/>
    <property type="match status" value="1"/>
</dbReference>
<accession>A0AAV1L4R4</accession>
<sequence>MPRKPCYWTRKLELELVEFVRQRDFIWKPFGNTNHQIQQKYKAYAEFAAKLGRGFTARSVRDRWVNIRSTFNHNLRRVDKSKEVARSPAEVYIPCWPLWKPLQFLREVSRKEDQSNYEGYPLLQSEINEQQNNLTVKEELESDIDDIQLGIRQRGKRTDRPRRRFKSPLKKIKKGSKCIRFIDDLVQAVKPISSETSADYVQFWFFGRHVTERLNAMREIDASCASRDILAFLEECKDINGVDVKNDPEVSE</sequence>
<dbReference type="InterPro" id="IPR006578">
    <property type="entry name" value="MADF-dom"/>
</dbReference>